<comment type="caution">
    <text evidence="6">The sequence shown here is derived from an EMBL/GenBank/DDBJ whole genome shotgun (WGS) entry which is preliminary data.</text>
</comment>
<dbReference type="SUPFAM" id="SSF55785">
    <property type="entry name" value="PYP-like sensor domain (PAS domain)"/>
    <property type="match status" value="1"/>
</dbReference>
<evidence type="ECO:0000256" key="2">
    <source>
        <dbReference type="ARBA" id="ARBA00034247"/>
    </source>
</evidence>
<feature type="region of interest" description="Disordered" evidence="3">
    <location>
        <begin position="1"/>
        <end position="51"/>
    </location>
</feature>
<proteinExistence type="predicted"/>
<keyword evidence="7" id="KW-1185">Reference proteome</keyword>
<dbReference type="SUPFAM" id="SSF55073">
    <property type="entry name" value="Nucleotide cyclase"/>
    <property type="match status" value="1"/>
</dbReference>
<feature type="compositionally biased region" description="Polar residues" evidence="3">
    <location>
        <begin position="24"/>
        <end position="51"/>
    </location>
</feature>
<dbReference type="NCBIfam" id="TIGR00229">
    <property type="entry name" value="sensory_box"/>
    <property type="match status" value="1"/>
</dbReference>
<dbReference type="EMBL" id="BMGJ01000016">
    <property type="protein sequence ID" value="GGD74942.1"/>
    <property type="molecule type" value="Genomic_DNA"/>
</dbReference>
<dbReference type="PANTHER" id="PTHR45138:SF9">
    <property type="entry name" value="DIGUANYLATE CYCLASE DGCM-RELATED"/>
    <property type="match status" value="1"/>
</dbReference>
<dbReference type="InterPro" id="IPR043128">
    <property type="entry name" value="Rev_trsase/Diguanyl_cyclase"/>
</dbReference>
<dbReference type="Pfam" id="PF00990">
    <property type="entry name" value="GGDEF"/>
    <property type="match status" value="1"/>
</dbReference>
<dbReference type="InterPro" id="IPR000014">
    <property type="entry name" value="PAS"/>
</dbReference>
<dbReference type="InterPro" id="IPR050469">
    <property type="entry name" value="Diguanylate_Cyclase"/>
</dbReference>
<feature type="compositionally biased region" description="Basic and acidic residues" evidence="3">
    <location>
        <begin position="1"/>
        <end position="10"/>
    </location>
</feature>
<accession>A0ABQ1RQR9</accession>
<reference evidence="7" key="1">
    <citation type="journal article" date="2019" name="Int. J. Syst. Evol. Microbiol.">
        <title>The Global Catalogue of Microorganisms (GCM) 10K type strain sequencing project: providing services to taxonomists for standard genome sequencing and annotation.</title>
        <authorList>
            <consortium name="The Broad Institute Genomics Platform"/>
            <consortium name="The Broad Institute Genome Sequencing Center for Infectious Disease"/>
            <person name="Wu L."/>
            <person name="Ma J."/>
        </authorList>
    </citation>
    <scope>NUCLEOTIDE SEQUENCE [LARGE SCALE GENOMIC DNA]</scope>
    <source>
        <strain evidence="7">CGMCC 1.12923</strain>
    </source>
</reference>
<dbReference type="PANTHER" id="PTHR45138">
    <property type="entry name" value="REGULATORY COMPONENTS OF SENSORY TRANSDUCTION SYSTEM"/>
    <property type="match status" value="1"/>
</dbReference>
<feature type="domain" description="PAS" evidence="4">
    <location>
        <begin position="55"/>
        <end position="125"/>
    </location>
</feature>
<gene>
    <name evidence="6" type="ORF">GCM10011357_32400</name>
</gene>
<dbReference type="NCBIfam" id="TIGR00254">
    <property type="entry name" value="GGDEF"/>
    <property type="match status" value="1"/>
</dbReference>
<evidence type="ECO:0000313" key="7">
    <source>
        <dbReference type="Proteomes" id="UP000614272"/>
    </source>
</evidence>
<dbReference type="SMART" id="SM00267">
    <property type="entry name" value="GGDEF"/>
    <property type="match status" value="1"/>
</dbReference>
<organism evidence="6 7">
    <name type="scientific">Lacimicrobium alkaliphilum</name>
    <dbReference type="NCBI Taxonomy" id="1526571"/>
    <lineage>
        <taxon>Bacteria</taxon>
        <taxon>Pseudomonadati</taxon>
        <taxon>Pseudomonadota</taxon>
        <taxon>Gammaproteobacteria</taxon>
        <taxon>Alteromonadales</taxon>
        <taxon>Alteromonadaceae</taxon>
        <taxon>Lacimicrobium</taxon>
    </lineage>
</organism>
<dbReference type="EC" id="2.7.7.65" evidence="1"/>
<evidence type="ECO:0000256" key="3">
    <source>
        <dbReference type="SAM" id="MobiDB-lite"/>
    </source>
</evidence>
<protein>
    <recommendedName>
        <fullName evidence="1">diguanylate cyclase</fullName>
        <ecNumber evidence="1">2.7.7.65</ecNumber>
    </recommendedName>
</protein>
<dbReference type="PROSITE" id="PS50887">
    <property type="entry name" value="GGDEF"/>
    <property type="match status" value="1"/>
</dbReference>
<sequence length="352" mass="38987">MMRNTDKTSDQSRTNGYEAHQGSHAVSTSPQTIEFSNHHNAPPSITSQSHGLLSESGSLATMINFMSEGIVILNASGIIEMVNPVAATLFGDSRASLLGCNLLSMMSETYAEEYRILFNEIRNDNGLKLSHGPKEVAFCRNNRNLLEADMSLSSLPDIFSFDGVYLLGVIHDLTVHKAEYGRLKRLARTDHLTGLSNRHRFAEALAENWQLCAREGLPLSMLLIDVDFFKRFNDQHGHILGDKCLRKIANIIELCLPARDCLAARYGGEEFAVLLPRCPARVAQLIAIRMNRHIAELTFEDLNLPSADPISVSIGVACQQDHRFENSESLICAADSALYEAKAKGRNRIQCS</sequence>
<dbReference type="Pfam" id="PF24820">
    <property type="entry name" value="Diguanyl_cycl_sensor"/>
    <property type="match status" value="1"/>
</dbReference>
<dbReference type="CDD" id="cd00130">
    <property type="entry name" value="PAS"/>
    <property type="match status" value="1"/>
</dbReference>
<evidence type="ECO:0000256" key="1">
    <source>
        <dbReference type="ARBA" id="ARBA00012528"/>
    </source>
</evidence>
<dbReference type="InterPro" id="IPR059127">
    <property type="entry name" value="Diguanyl_cycl_sensor_dom"/>
</dbReference>
<name>A0ABQ1RQR9_9ALTE</name>
<evidence type="ECO:0000259" key="4">
    <source>
        <dbReference type="PROSITE" id="PS50112"/>
    </source>
</evidence>
<dbReference type="Proteomes" id="UP000614272">
    <property type="component" value="Unassembled WGS sequence"/>
</dbReference>
<comment type="catalytic activity">
    <reaction evidence="2">
        <text>2 GTP = 3',3'-c-di-GMP + 2 diphosphate</text>
        <dbReference type="Rhea" id="RHEA:24898"/>
        <dbReference type="ChEBI" id="CHEBI:33019"/>
        <dbReference type="ChEBI" id="CHEBI:37565"/>
        <dbReference type="ChEBI" id="CHEBI:58805"/>
        <dbReference type="EC" id="2.7.7.65"/>
    </reaction>
</comment>
<evidence type="ECO:0000259" key="5">
    <source>
        <dbReference type="PROSITE" id="PS50887"/>
    </source>
</evidence>
<dbReference type="PROSITE" id="PS50112">
    <property type="entry name" value="PAS"/>
    <property type="match status" value="1"/>
</dbReference>
<dbReference type="InterPro" id="IPR000160">
    <property type="entry name" value="GGDEF_dom"/>
</dbReference>
<feature type="domain" description="GGDEF" evidence="5">
    <location>
        <begin position="217"/>
        <end position="352"/>
    </location>
</feature>
<dbReference type="InterPro" id="IPR035965">
    <property type="entry name" value="PAS-like_dom_sf"/>
</dbReference>
<evidence type="ECO:0000313" key="6">
    <source>
        <dbReference type="EMBL" id="GGD74942.1"/>
    </source>
</evidence>
<dbReference type="CDD" id="cd01949">
    <property type="entry name" value="GGDEF"/>
    <property type="match status" value="1"/>
</dbReference>
<dbReference type="Gene3D" id="3.30.450.20">
    <property type="entry name" value="PAS domain"/>
    <property type="match status" value="1"/>
</dbReference>
<dbReference type="Gene3D" id="3.30.70.270">
    <property type="match status" value="1"/>
</dbReference>
<dbReference type="InterPro" id="IPR029787">
    <property type="entry name" value="Nucleotide_cyclase"/>
</dbReference>